<sequence>MGKGSGIWLASTCMRIFLARNTRADIEFGRRTDSTDGTEKEAEQTKLAIEPENTIQVATEEKPKDTMGETLVCGICQDIFHDCLRKAFDSVPHDIVIGKLKQTNLNPYIINWIISFLTNRKQRVVVDGIITKYVDINKGVPQGTVIGPFLFSLMVDDIKPKQPETNVLVKFADDMTVSAPVKSNSDSATMEVRNIENWARRNRMTLNLTKTWEMLLSGGTSKPPPAPIEGIERKEWLKLLGVTFEDDVCCWDLHVNGLLSKAGSRMYILRVCRRYGYWKEHLSYLFDSIILSLFLYGIEIWGSALQKKYLERIDKFFKRAYRYGYVLKEYKMSELIETRDRILFNRILDNPEHILYELLPEKRQKILRKRDHPFILPQVRTERFKRSFVNRCLFDYF</sequence>
<dbReference type="Pfam" id="PF00078">
    <property type="entry name" value="RVT_1"/>
    <property type="match status" value="1"/>
</dbReference>
<evidence type="ECO:0000313" key="2">
    <source>
        <dbReference type="Proteomes" id="UP001152795"/>
    </source>
</evidence>
<dbReference type="SUPFAM" id="SSF56672">
    <property type="entry name" value="DNA/RNA polymerases"/>
    <property type="match status" value="1"/>
</dbReference>
<keyword evidence="2" id="KW-1185">Reference proteome</keyword>
<dbReference type="PANTHER" id="PTHR33332">
    <property type="entry name" value="REVERSE TRANSCRIPTASE DOMAIN-CONTAINING PROTEIN"/>
    <property type="match status" value="1"/>
</dbReference>
<dbReference type="InterPro" id="IPR000477">
    <property type="entry name" value="RT_dom"/>
</dbReference>
<reference evidence="1" key="1">
    <citation type="submission" date="2020-04" db="EMBL/GenBank/DDBJ databases">
        <authorList>
            <person name="Alioto T."/>
            <person name="Alioto T."/>
            <person name="Gomez Garrido J."/>
        </authorList>
    </citation>
    <scope>NUCLEOTIDE SEQUENCE</scope>
    <source>
        <strain evidence="1">A484AB</strain>
    </source>
</reference>
<dbReference type="InterPro" id="IPR043502">
    <property type="entry name" value="DNA/RNA_pol_sf"/>
</dbReference>
<evidence type="ECO:0000313" key="1">
    <source>
        <dbReference type="EMBL" id="CAB3998425.1"/>
    </source>
</evidence>
<gene>
    <name evidence="1" type="ORF">PACLA_8A038616</name>
</gene>
<organism evidence="1 2">
    <name type="scientific">Paramuricea clavata</name>
    <name type="common">Red gorgonian</name>
    <name type="synonym">Violescent sea-whip</name>
    <dbReference type="NCBI Taxonomy" id="317549"/>
    <lineage>
        <taxon>Eukaryota</taxon>
        <taxon>Metazoa</taxon>
        <taxon>Cnidaria</taxon>
        <taxon>Anthozoa</taxon>
        <taxon>Octocorallia</taxon>
        <taxon>Malacalcyonacea</taxon>
        <taxon>Plexauridae</taxon>
        <taxon>Paramuricea</taxon>
    </lineage>
</organism>
<proteinExistence type="predicted"/>
<comment type="caution">
    <text evidence="1">The sequence shown here is derived from an EMBL/GenBank/DDBJ whole genome shotgun (WGS) entry which is preliminary data.</text>
</comment>
<dbReference type="OrthoDB" id="5983390at2759"/>
<name>A0A7D9I7H8_PARCT</name>
<dbReference type="EMBL" id="CACRXK020003351">
    <property type="protein sequence ID" value="CAB3998425.1"/>
    <property type="molecule type" value="Genomic_DNA"/>
</dbReference>
<protein>
    <submittedName>
        <fullName evidence="1">Uncharacterized protein</fullName>
    </submittedName>
</protein>
<accession>A0A7D9I7H8</accession>
<dbReference type="Proteomes" id="UP001152795">
    <property type="component" value="Unassembled WGS sequence"/>
</dbReference>
<dbReference type="PROSITE" id="PS50878">
    <property type="entry name" value="RT_POL"/>
    <property type="match status" value="1"/>
</dbReference>
<dbReference type="AlphaFoldDB" id="A0A7D9I7H8"/>